<dbReference type="AlphaFoldDB" id="A0AB38G277"/>
<protein>
    <submittedName>
        <fullName evidence="2">Anti-sigmaE protein</fullName>
    </submittedName>
</protein>
<dbReference type="GO" id="GO:0016989">
    <property type="term" value="F:sigma factor antagonist activity"/>
    <property type="evidence" value="ECO:0007669"/>
    <property type="project" value="TreeGrafter"/>
</dbReference>
<dbReference type="EMBL" id="UAVL01000020">
    <property type="protein sequence ID" value="SQA65137.1"/>
    <property type="molecule type" value="Genomic_DNA"/>
</dbReference>
<comment type="caution">
    <text evidence="2">The sequence shown here is derived from an EMBL/GenBank/DDBJ whole genome shotgun (WGS) entry which is preliminary data.</text>
</comment>
<evidence type="ECO:0000313" key="3">
    <source>
        <dbReference type="Proteomes" id="UP000251313"/>
    </source>
</evidence>
<accession>A0AB38G277</accession>
<gene>
    <name evidence="2" type="ORF">NCTC11967_04163</name>
</gene>
<evidence type="ECO:0000313" key="2">
    <source>
        <dbReference type="EMBL" id="SQA65137.1"/>
    </source>
</evidence>
<name>A0AB38G277_9ENTR</name>
<dbReference type="Proteomes" id="UP000251313">
    <property type="component" value="Unassembled WGS sequence"/>
</dbReference>
<dbReference type="PANTHER" id="PTHR37461:SF1">
    <property type="entry name" value="ANTI-SIGMA-K FACTOR RSKA"/>
    <property type="match status" value="1"/>
</dbReference>
<dbReference type="PANTHER" id="PTHR37461">
    <property type="entry name" value="ANTI-SIGMA-K FACTOR RSKA"/>
    <property type="match status" value="1"/>
</dbReference>
<reference evidence="2 3" key="1">
    <citation type="submission" date="2018-06" db="EMBL/GenBank/DDBJ databases">
        <authorList>
            <consortium name="Pathogen Informatics"/>
            <person name="Doyle S."/>
        </authorList>
    </citation>
    <scope>NUCLEOTIDE SEQUENCE [LARGE SCALE GENOMIC DNA]</scope>
    <source>
        <strain evidence="2 3">NCTC11967</strain>
    </source>
</reference>
<evidence type="ECO:0000259" key="1">
    <source>
        <dbReference type="Pfam" id="PF10099"/>
    </source>
</evidence>
<organism evidence="2 3">
    <name type="scientific">Yokenella regensburgei</name>
    <dbReference type="NCBI Taxonomy" id="158877"/>
    <lineage>
        <taxon>Bacteria</taxon>
        <taxon>Pseudomonadati</taxon>
        <taxon>Pseudomonadota</taxon>
        <taxon>Gammaproteobacteria</taxon>
        <taxon>Enterobacterales</taxon>
        <taxon>Enterobacteriaceae</taxon>
        <taxon>Yokenella</taxon>
    </lineage>
</organism>
<dbReference type="GO" id="GO:0005886">
    <property type="term" value="C:plasma membrane"/>
    <property type="evidence" value="ECO:0007669"/>
    <property type="project" value="InterPro"/>
</dbReference>
<dbReference type="Pfam" id="PF10099">
    <property type="entry name" value="RskA_C"/>
    <property type="match status" value="1"/>
</dbReference>
<dbReference type="RefSeq" id="WP_006820472.1">
    <property type="nucleotide sequence ID" value="NZ_CABKQJ010000016.1"/>
</dbReference>
<proteinExistence type="predicted"/>
<dbReference type="GO" id="GO:0006417">
    <property type="term" value="P:regulation of translation"/>
    <property type="evidence" value="ECO:0007669"/>
    <property type="project" value="TreeGrafter"/>
</dbReference>
<feature type="domain" description="Anti-sigma K factor RskA C-terminal" evidence="1">
    <location>
        <begin position="90"/>
        <end position="207"/>
    </location>
</feature>
<dbReference type="InterPro" id="IPR018764">
    <property type="entry name" value="RskA_C"/>
</dbReference>
<dbReference type="InterPro" id="IPR051474">
    <property type="entry name" value="Anti-sigma-K/W_factor"/>
</dbReference>
<sequence length="217" mass="23352">MSLETKDDLQAAEYILGLLSAEERLAFENEMATRPELKAAMWRWQEVLCGLDRITEPVKPSDQLWRRIDATLNKTASHRKPPRLLSWAGWAVAAALAGVIIFKPATQPVSHPIAVLNPSAGTSQFVVSYSPTNHTITVTGLNVTTGNDHSLQLWLIQGNAAPKSLGLLDKRSNILSIQASQINSQALLAVSLEPKGGSPGVLPTGPILYKGIISTGS</sequence>